<gene>
    <name evidence="2" type="ORF">SAMN05216197_1319</name>
</gene>
<dbReference type="Proteomes" id="UP000182332">
    <property type="component" value="Unassembled WGS sequence"/>
</dbReference>
<feature type="domain" description="Transcriptional regulator SutA RNAP-binding" evidence="1">
    <location>
        <begin position="15"/>
        <end position="41"/>
    </location>
</feature>
<evidence type="ECO:0000313" key="3">
    <source>
        <dbReference type="Proteomes" id="UP000182332"/>
    </source>
</evidence>
<dbReference type="AlphaFoldDB" id="A0A1I0HZ18"/>
<accession>A0A1I0HZ18</accession>
<sequence>MIGESVPDQHKQAIAQLSAQIDHFIATGHRIQQIDQGVSANAPLLGTTNHLETLKAKRAKRVPRIRALAKAGLNARQIGMKLGVDTRTVALTAREHDITFTAAT</sequence>
<dbReference type="OrthoDB" id="6895098at2"/>
<evidence type="ECO:0000259" key="1">
    <source>
        <dbReference type="Pfam" id="PF20661"/>
    </source>
</evidence>
<name>A0A1I0HZ18_9PSED</name>
<reference evidence="2 3" key="1">
    <citation type="submission" date="2016-10" db="EMBL/GenBank/DDBJ databases">
        <authorList>
            <person name="de Groot N.N."/>
        </authorList>
    </citation>
    <scope>NUCLEOTIDE SEQUENCE [LARGE SCALE GENOMIC DNA]</scope>
    <source>
        <strain evidence="2 3">DSM 11363</strain>
    </source>
</reference>
<dbReference type="InterPro" id="IPR049191">
    <property type="entry name" value="SutA_RBD"/>
</dbReference>
<dbReference type="EMBL" id="FOHW01000031">
    <property type="protein sequence ID" value="SET89375.1"/>
    <property type="molecule type" value="Genomic_DNA"/>
</dbReference>
<evidence type="ECO:0000313" key="2">
    <source>
        <dbReference type="EMBL" id="SET89375.1"/>
    </source>
</evidence>
<dbReference type="RefSeq" id="WP_074892047.1">
    <property type="nucleotide sequence ID" value="NZ_FOHW01000031.1"/>
</dbReference>
<proteinExistence type="predicted"/>
<dbReference type="Pfam" id="PF20661">
    <property type="entry name" value="SutA-RBD"/>
    <property type="match status" value="1"/>
</dbReference>
<organism evidence="2 3">
    <name type="scientific">Pseudomonas graminis</name>
    <dbReference type="NCBI Taxonomy" id="158627"/>
    <lineage>
        <taxon>Bacteria</taxon>
        <taxon>Pseudomonadati</taxon>
        <taxon>Pseudomonadota</taxon>
        <taxon>Gammaproteobacteria</taxon>
        <taxon>Pseudomonadales</taxon>
        <taxon>Pseudomonadaceae</taxon>
        <taxon>Pseudomonas</taxon>
    </lineage>
</organism>
<protein>
    <recommendedName>
        <fullName evidence="1">Transcriptional regulator SutA RNAP-binding domain-containing protein</fullName>
    </recommendedName>
</protein>